<evidence type="ECO:0000313" key="8">
    <source>
        <dbReference type="EMBL" id="MFC6868352.1"/>
    </source>
</evidence>
<accession>A0ABW2C1D3</accession>
<dbReference type="InterPro" id="IPR036188">
    <property type="entry name" value="FAD/NAD-bd_sf"/>
</dbReference>
<dbReference type="Gene3D" id="3.50.50.100">
    <property type="match status" value="1"/>
</dbReference>
<keyword evidence="3" id="KW-0274">FAD</keyword>
<dbReference type="PANTHER" id="PTHR43706:SF45">
    <property type="entry name" value="NADH DEHYDROGENASE-LIKE PROTEIN RV1812C"/>
    <property type="match status" value="1"/>
</dbReference>
<comment type="similarity">
    <text evidence="1">Belongs to the NADH dehydrogenase family.</text>
</comment>
<dbReference type="Proteomes" id="UP001596337">
    <property type="component" value="Unassembled WGS sequence"/>
</dbReference>
<dbReference type="EMBL" id="JBHSXX010000001">
    <property type="protein sequence ID" value="MFC6868352.1"/>
    <property type="molecule type" value="Genomic_DNA"/>
</dbReference>
<evidence type="ECO:0000256" key="5">
    <source>
        <dbReference type="ARBA" id="ARBA00023027"/>
    </source>
</evidence>
<evidence type="ECO:0000256" key="2">
    <source>
        <dbReference type="ARBA" id="ARBA00022630"/>
    </source>
</evidence>
<feature type="domain" description="FAD/NAD(P)-binding" evidence="7">
    <location>
        <begin position="10"/>
        <end position="335"/>
    </location>
</feature>
<evidence type="ECO:0000256" key="6">
    <source>
        <dbReference type="SAM" id="MobiDB-lite"/>
    </source>
</evidence>
<dbReference type="InterPro" id="IPR023753">
    <property type="entry name" value="FAD/NAD-binding_dom"/>
</dbReference>
<feature type="region of interest" description="Disordered" evidence="6">
    <location>
        <begin position="430"/>
        <end position="455"/>
    </location>
</feature>
<dbReference type="InterPro" id="IPR045024">
    <property type="entry name" value="NDH-2"/>
</dbReference>
<keyword evidence="9" id="KW-1185">Reference proteome</keyword>
<name>A0ABW2C1D3_9PSEU</name>
<evidence type="ECO:0000256" key="4">
    <source>
        <dbReference type="ARBA" id="ARBA00023002"/>
    </source>
</evidence>
<evidence type="ECO:0000256" key="3">
    <source>
        <dbReference type="ARBA" id="ARBA00022827"/>
    </source>
</evidence>
<dbReference type="PANTHER" id="PTHR43706">
    <property type="entry name" value="NADH DEHYDROGENASE"/>
    <property type="match status" value="1"/>
</dbReference>
<sequence>MTHGAEAPARIVIVGGGHVGMNAARSLRASLRGDEATVTVIDPRSYMTYQPFLAEAAAGSVEPRHVVVPLREALPGCEVLSGEVIGARPDERTVSVLVADGHTRHIGYDVLVLAPGSWSKTLPIPGLAEHAVGFKTLAEAIYLRNHVLSRLDAAASTLDPKLREKLLTFVFVGGGYAGVEALAELANMASAASDYYETIRPSDMRWVLVEAASRIMPEVSEGLGQYTLDFLRDEGFETHLNTTLESIEDGYVKLSDGTGFDADTVVWTAGVAPHPMLANTGFPLDDKGRVRCDADLRVDGQDVVFAAGDCAAVPDLSRSPTRTCPPSAQHASRQAKRLAKNIVSLLRGDAPRRYKHAYAGSVASLGLYRGVAEIYGVKLKGPLAWALHRGYHLATMPTAHRKVRISFDWLLSLPFRRQIVALGELHHPRREFDRASAGPRNEPPASSAESDPRVK</sequence>
<organism evidence="8 9">
    <name type="scientific">Haloechinothrix salitolerans</name>
    <dbReference type="NCBI Taxonomy" id="926830"/>
    <lineage>
        <taxon>Bacteria</taxon>
        <taxon>Bacillati</taxon>
        <taxon>Actinomycetota</taxon>
        <taxon>Actinomycetes</taxon>
        <taxon>Pseudonocardiales</taxon>
        <taxon>Pseudonocardiaceae</taxon>
        <taxon>Haloechinothrix</taxon>
    </lineage>
</organism>
<dbReference type="PRINTS" id="PR00411">
    <property type="entry name" value="PNDRDTASEI"/>
</dbReference>
<proteinExistence type="inferred from homology"/>
<keyword evidence="2" id="KW-0285">Flavoprotein</keyword>
<reference evidence="9" key="1">
    <citation type="journal article" date="2019" name="Int. J. Syst. Evol. Microbiol.">
        <title>The Global Catalogue of Microorganisms (GCM) 10K type strain sequencing project: providing services to taxonomists for standard genome sequencing and annotation.</title>
        <authorList>
            <consortium name="The Broad Institute Genomics Platform"/>
            <consortium name="The Broad Institute Genome Sequencing Center for Infectious Disease"/>
            <person name="Wu L."/>
            <person name="Ma J."/>
        </authorList>
    </citation>
    <scope>NUCLEOTIDE SEQUENCE [LARGE SCALE GENOMIC DNA]</scope>
    <source>
        <strain evidence="9">KCTC 32255</strain>
    </source>
</reference>
<protein>
    <submittedName>
        <fullName evidence="8">NAD(P)/FAD-dependent oxidoreductase</fullName>
    </submittedName>
</protein>
<dbReference type="PRINTS" id="PR00368">
    <property type="entry name" value="FADPNR"/>
</dbReference>
<evidence type="ECO:0000259" key="7">
    <source>
        <dbReference type="Pfam" id="PF07992"/>
    </source>
</evidence>
<evidence type="ECO:0000256" key="1">
    <source>
        <dbReference type="ARBA" id="ARBA00005272"/>
    </source>
</evidence>
<dbReference type="SUPFAM" id="SSF51905">
    <property type="entry name" value="FAD/NAD(P)-binding domain"/>
    <property type="match status" value="1"/>
</dbReference>
<comment type="caution">
    <text evidence="8">The sequence shown here is derived from an EMBL/GenBank/DDBJ whole genome shotgun (WGS) entry which is preliminary data.</text>
</comment>
<keyword evidence="5" id="KW-0520">NAD</keyword>
<evidence type="ECO:0000313" key="9">
    <source>
        <dbReference type="Proteomes" id="UP001596337"/>
    </source>
</evidence>
<keyword evidence="4" id="KW-0560">Oxidoreductase</keyword>
<gene>
    <name evidence="8" type="ORF">ACFQGD_14505</name>
</gene>
<dbReference type="Pfam" id="PF07992">
    <property type="entry name" value="Pyr_redox_2"/>
    <property type="match status" value="1"/>
</dbReference>
<dbReference type="RefSeq" id="WP_345398439.1">
    <property type="nucleotide sequence ID" value="NZ_BAABLA010000028.1"/>
</dbReference>